<accession>A0AAN6W783</accession>
<sequence length="222" mass="25531">MLVSWGFAFKKDSRISCLKCQSSKVKPERPNCCSFNLCQCELQGPFKQLAKKYHDNLQDSQDRVKFLLLNTTKLPPGTFIFEVELVKFFAPHDAYQGYRSLKGLLDPRFQKKVKRGYYYGEYLSQGNLRITGACVQTDLQALMDRGLFDLLPDFGEEWRCPDLIVRGGILSLREALGETKTPTELWLPEISQFRMIIKDIQEHFDSQDDSTGLEEMLAQLGI</sequence>
<protein>
    <submittedName>
        <fullName evidence="1">Uncharacterized protein</fullName>
    </submittedName>
</protein>
<reference evidence="1" key="2">
    <citation type="submission" date="2023-05" db="EMBL/GenBank/DDBJ databases">
        <authorList>
            <consortium name="Lawrence Berkeley National Laboratory"/>
            <person name="Steindorff A."/>
            <person name="Hensen N."/>
            <person name="Bonometti L."/>
            <person name="Westerberg I."/>
            <person name="Brannstrom I.O."/>
            <person name="Guillou S."/>
            <person name="Cros-Aarteil S."/>
            <person name="Calhoun S."/>
            <person name="Haridas S."/>
            <person name="Kuo A."/>
            <person name="Mondo S."/>
            <person name="Pangilinan J."/>
            <person name="Riley R."/>
            <person name="Labutti K."/>
            <person name="Andreopoulos B."/>
            <person name="Lipzen A."/>
            <person name="Chen C."/>
            <person name="Yanf M."/>
            <person name="Daum C."/>
            <person name="Ng V."/>
            <person name="Clum A."/>
            <person name="Ohm R."/>
            <person name="Martin F."/>
            <person name="Silar P."/>
            <person name="Natvig D."/>
            <person name="Lalanne C."/>
            <person name="Gautier V."/>
            <person name="Ament-Velasquez S.L."/>
            <person name="Kruys A."/>
            <person name="Hutchinson M.I."/>
            <person name="Powell A.J."/>
            <person name="Barry K."/>
            <person name="Miller A.N."/>
            <person name="Grigoriev I.V."/>
            <person name="Debuchy R."/>
            <person name="Gladieux P."/>
            <person name="Thoren M.H."/>
            <person name="Johannesson H."/>
        </authorList>
    </citation>
    <scope>NUCLEOTIDE SEQUENCE</scope>
    <source>
        <strain evidence="1">CBS 892.96</strain>
    </source>
</reference>
<organism evidence="1 2">
    <name type="scientific">Triangularia setosa</name>
    <dbReference type="NCBI Taxonomy" id="2587417"/>
    <lineage>
        <taxon>Eukaryota</taxon>
        <taxon>Fungi</taxon>
        <taxon>Dikarya</taxon>
        <taxon>Ascomycota</taxon>
        <taxon>Pezizomycotina</taxon>
        <taxon>Sordariomycetes</taxon>
        <taxon>Sordariomycetidae</taxon>
        <taxon>Sordariales</taxon>
        <taxon>Podosporaceae</taxon>
        <taxon>Triangularia</taxon>
    </lineage>
</organism>
<name>A0AAN6W783_9PEZI</name>
<proteinExistence type="predicted"/>
<keyword evidence="2" id="KW-1185">Reference proteome</keyword>
<reference evidence="1" key="1">
    <citation type="journal article" date="2023" name="Mol. Phylogenet. Evol.">
        <title>Genome-scale phylogeny and comparative genomics of the fungal order Sordariales.</title>
        <authorList>
            <person name="Hensen N."/>
            <person name="Bonometti L."/>
            <person name="Westerberg I."/>
            <person name="Brannstrom I.O."/>
            <person name="Guillou S."/>
            <person name="Cros-Aarteil S."/>
            <person name="Calhoun S."/>
            <person name="Haridas S."/>
            <person name="Kuo A."/>
            <person name="Mondo S."/>
            <person name="Pangilinan J."/>
            <person name="Riley R."/>
            <person name="LaButti K."/>
            <person name="Andreopoulos B."/>
            <person name="Lipzen A."/>
            <person name="Chen C."/>
            <person name="Yan M."/>
            <person name="Daum C."/>
            <person name="Ng V."/>
            <person name="Clum A."/>
            <person name="Steindorff A."/>
            <person name="Ohm R.A."/>
            <person name="Martin F."/>
            <person name="Silar P."/>
            <person name="Natvig D.O."/>
            <person name="Lalanne C."/>
            <person name="Gautier V."/>
            <person name="Ament-Velasquez S.L."/>
            <person name="Kruys A."/>
            <person name="Hutchinson M.I."/>
            <person name="Powell A.J."/>
            <person name="Barry K."/>
            <person name="Miller A.N."/>
            <person name="Grigoriev I.V."/>
            <person name="Debuchy R."/>
            <person name="Gladieux P."/>
            <person name="Hiltunen Thoren M."/>
            <person name="Johannesson H."/>
        </authorList>
    </citation>
    <scope>NUCLEOTIDE SEQUENCE</scope>
    <source>
        <strain evidence="1">CBS 892.96</strain>
    </source>
</reference>
<dbReference type="Proteomes" id="UP001302321">
    <property type="component" value="Unassembled WGS sequence"/>
</dbReference>
<dbReference type="EMBL" id="MU866196">
    <property type="protein sequence ID" value="KAK4176471.1"/>
    <property type="molecule type" value="Genomic_DNA"/>
</dbReference>
<evidence type="ECO:0000313" key="2">
    <source>
        <dbReference type="Proteomes" id="UP001302321"/>
    </source>
</evidence>
<comment type="caution">
    <text evidence="1">The sequence shown here is derived from an EMBL/GenBank/DDBJ whole genome shotgun (WGS) entry which is preliminary data.</text>
</comment>
<evidence type="ECO:0000313" key="1">
    <source>
        <dbReference type="EMBL" id="KAK4176471.1"/>
    </source>
</evidence>
<dbReference type="AlphaFoldDB" id="A0AAN6W783"/>
<gene>
    <name evidence="1" type="ORF">QBC36DRAFT_311096</name>
</gene>